<accession>A0A2M8G3K4</accession>
<comment type="caution">
    <text evidence="2">The sequence shown here is derived from an EMBL/GenBank/DDBJ whole genome shotgun (WGS) entry which is preliminary data.</text>
</comment>
<evidence type="ECO:0000259" key="1">
    <source>
        <dbReference type="Pfam" id="PF13649"/>
    </source>
</evidence>
<dbReference type="Gene3D" id="3.40.50.150">
    <property type="entry name" value="Vaccinia Virus protein VP39"/>
    <property type="match status" value="1"/>
</dbReference>
<proteinExistence type="predicted"/>
<sequence>MALEDLAVLTPEKAAIRDKMVHWYEVSAGLVFNKHTCVQGWKDFTSSTAEGCADYHAVFSLLDLMGMVSSPWAHEDFYKGALWTASHDRQGARVLISGLATPSMADIVLEATNPEAKIDVLDVCPTPLLTCQKVFKPEQVERMKFIQRDALVFDGEGVQYDAITTDAFLTRFPEEGRLKVLRKWVKMLKPDGRAVTTWRIGGKQGQKGYGDADDQRIFMENLEKRVRDWGIPMSTFSEMQTIFGLAKAYAEKMHSYSGQTVEQIKTFMKQCFGDVRIEESGWVYDVVLRKYARIIAYDPIKD</sequence>
<dbReference type="InterPro" id="IPR029063">
    <property type="entry name" value="SAM-dependent_MTases_sf"/>
</dbReference>
<dbReference type="AlphaFoldDB" id="A0A2M8G3K4"/>
<evidence type="ECO:0000313" key="2">
    <source>
        <dbReference type="EMBL" id="PJC66228.1"/>
    </source>
</evidence>
<reference evidence="3" key="1">
    <citation type="submission" date="2017-09" db="EMBL/GenBank/DDBJ databases">
        <title>Depth-based differentiation of microbial function through sediment-hosted aquifers and enrichment of novel symbionts in the deep terrestrial subsurface.</title>
        <authorList>
            <person name="Probst A.J."/>
            <person name="Ladd B."/>
            <person name="Jarett J.K."/>
            <person name="Geller-Mcgrath D.E."/>
            <person name="Sieber C.M.K."/>
            <person name="Emerson J.B."/>
            <person name="Anantharaman K."/>
            <person name="Thomas B.C."/>
            <person name="Malmstrom R."/>
            <person name="Stieglmeier M."/>
            <person name="Klingl A."/>
            <person name="Woyke T."/>
            <person name="Ryan C.M."/>
            <person name="Banfield J.F."/>
        </authorList>
    </citation>
    <scope>NUCLEOTIDE SEQUENCE [LARGE SCALE GENOMIC DNA]</scope>
</reference>
<name>A0A2M8G3K4_9BACT</name>
<dbReference type="Pfam" id="PF13649">
    <property type="entry name" value="Methyltransf_25"/>
    <property type="match status" value="1"/>
</dbReference>
<feature type="domain" description="Methyltransferase" evidence="1">
    <location>
        <begin position="108"/>
        <end position="192"/>
    </location>
</feature>
<dbReference type="InterPro" id="IPR041698">
    <property type="entry name" value="Methyltransf_25"/>
</dbReference>
<organism evidence="2 3">
    <name type="scientific">Candidatus Beckwithbacteria bacterium CG_4_9_14_0_2_um_filter_47_11</name>
    <dbReference type="NCBI Taxonomy" id="1974494"/>
    <lineage>
        <taxon>Bacteria</taxon>
        <taxon>Candidatus Beckwithiibacteriota</taxon>
    </lineage>
</organism>
<gene>
    <name evidence="2" type="ORF">CO018_03005</name>
</gene>
<evidence type="ECO:0000313" key="3">
    <source>
        <dbReference type="Proteomes" id="UP000229739"/>
    </source>
</evidence>
<dbReference type="Proteomes" id="UP000229739">
    <property type="component" value="Unassembled WGS sequence"/>
</dbReference>
<dbReference type="SUPFAM" id="SSF53335">
    <property type="entry name" value="S-adenosyl-L-methionine-dependent methyltransferases"/>
    <property type="match status" value="1"/>
</dbReference>
<protein>
    <recommendedName>
        <fullName evidence="1">Methyltransferase domain-containing protein</fullName>
    </recommendedName>
</protein>
<dbReference type="CDD" id="cd02440">
    <property type="entry name" value="AdoMet_MTases"/>
    <property type="match status" value="1"/>
</dbReference>
<dbReference type="EMBL" id="PFQV01000051">
    <property type="protein sequence ID" value="PJC66228.1"/>
    <property type="molecule type" value="Genomic_DNA"/>
</dbReference>